<dbReference type="EMBL" id="MLYV02000368">
    <property type="protein sequence ID" value="PSS05475.1"/>
    <property type="molecule type" value="Genomic_DNA"/>
</dbReference>
<evidence type="ECO:0000313" key="1">
    <source>
        <dbReference type="EMBL" id="PSS05475.1"/>
    </source>
</evidence>
<dbReference type="UniPathway" id="UPA00394">
    <property type="reaction ID" value="UER00650"/>
</dbReference>
<dbReference type="GO" id="GO:0019628">
    <property type="term" value="P:urate catabolic process"/>
    <property type="evidence" value="ECO:0007669"/>
    <property type="project" value="UniProtKB-UniPathway"/>
</dbReference>
<sequence>MGEHIITENTRVQTVSYSLPNKHYIPVDMRYIGIDNLTPSNGARISSYPEQQRKASQASLLRPGNLEPIEEGTCLPSFLAGGCLLLSCKGSLMVSWFMMPFVD</sequence>
<comment type="caution">
    <text evidence="1">The sequence shown here is derived from an EMBL/GenBank/DDBJ whole genome shotgun (WGS) entry which is preliminary data.</text>
</comment>
<organism evidence="1 2">
    <name type="scientific">Hermanssonia centrifuga</name>
    <dbReference type="NCBI Taxonomy" id="98765"/>
    <lineage>
        <taxon>Eukaryota</taxon>
        <taxon>Fungi</taxon>
        <taxon>Dikarya</taxon>
        <taxon>Basidiomycota</taxon>
        <taxon>Agaricomycotina</taxon>
        <taxon>Agaricomycetes</taxon>
        <taxon>Polyporales</taxon>
        <taxon>Meruliaceae</taxon>
        <taxon>Hermanssonia</taxon>
    </lineage>
</organism>
<name>A0A2R6QBI2_9APHY</name>
<protein>
    <submittedName>
        <fullName evidence="1">Uncharacterized protein</fullName>
    </submittedName>
</protein>
<dbReference type="Proteomes" id="UP000186601">
    <property type="component" value="Unassembled WGS sequence"/>
</dbReference>
<proteinExistence type="predicted"/>
<dbReference type="STRING" id="98765.A0A2R6QBI2"/>
<evidence type="ECO:0000313" key="2">
    <source>
        <dbReference type="Proteomes" id="UP000186601"/>
    </source>
</evidence>
<keyword evidence="2" id="KW-1185">Reference proteome</keyword>
<gene>
    <name evidence="1" type="ORF">PHLCEN_2v3757</name>
</gene>
<dbReference type="AlphaFoldDB" id="A0A2R6QBI2"/>
<dbReference type="Gene3D" id="3.10.270.10">
    <property type="entry name" value="Urate Oxidase"/>
    <property type="match status" value="1"/>
</dbReference>
<dbReference type="OrthoDB" id="9992118at2759"/>
<dbReference type="SUPFAM" id="SSF55620">
    <property type="entry name" value="Tetrahydrobiopterin biosynthesis enzymes-like"/>
    <property type="match status" value="1"/>
</dbReference>
<reference evidence="1 2" key="1">
    <citation type="submission" date="2018-02" db="EMBL/GenBank/DDBJ databases">
        <title>Genome sequence of the basidiomycete white-rot fungus Phlebia centrifuga.</title>
        <authorList>
            <person name="Granchi Z."/>
            <person name="Peng M."/>
            <person name="de Vries R.P."/>
            <person name="Hilden K."/>
            <person name="Makela M.R."/>
            <person name="Grigoriev I."/>
            <person name="Riley R."/>
        </authorList>
    </citation>
    <scope>NUCLEOTIDE SEQUENCE [LARGE SCALE GENOMIC DNA]</scope>
    <source>
        <strain evidence="1 2">FBCC195</strain>
    </source>
</reference>
<accession>A0A2R6QBI2</accession>